<dbReference type="PANTHER" id="PTHR34677">
    <property type="match status" value="1"/>
</dbReference>
<accession>A0A7D9DFI4</accession>
<dbReference type="Proteomes" id="UP001152795">
    <property type="component" value="Unassembled WGS sequence"/>
</dbReference>
<keyword evidence="3" id="KW-1185">Reference proteome</keyword>
<dbReference type="Gene3D" id="2.60.40.10">
    <property type="entry name" value="Immunoglobulins"/>
    <property type="match status" value="2"/>
</dbReference>
<dbReference type="InterPro" id="IPR013783">
    <property type="entry name" value="Ig-like_fold"/>
</dbReference>
<reference evidence="2" key="1">
    <citation type="submission" date="2020-04" db="EMBL/GenBank/DDBJ databases">
        <authorList>
            <person name="Alioto T."/>
            <person name="Alioto T."/>
            <person name="Gomez Garrido J."/>
        </authorList>
    </citation>
    <scope>NUCLEOTIDE SEQUENCE</scope>
    <source>
        <strain evidence="2">A484AB</strain>
    </source>
</reference>
<dbReference type="PANTHER" id="PTHR34677:SF3">
    <property type="entry name" value="BACTERIAL IG-LIKE DOMAIN-CONTAINING PROTEIN"/>
    <property type="match status" value="1"/>
</dbReference>
<dbReference type="EMBL" id="CACRXK020000598">
    <property type="protein sequence ID" value="CAB3983301.1"/>
    <property type="molecule type" value="Genomic_DNA"/>
</dbReference>
<evidence type="ECO:0000313" key="3">
    <source>
        <dbReference type="Proteomes" id="UP001152795"/>
    </source>
</evidence>
<evidence type="ECO:0000313" key="2">
    <source>
        <dbReference type="EMBL" id="CAB3983301.1"/>
    </source>
</evidence>
<feature type="compositionally biased region" description="Low complexity" evidence="1">
    <location>
        <begin position="443"/>
        <end position="455"/>
    </location>
</feature>
<name>A0A7D9DFI4_PARCT</name>
<gene>
    <name evidence="2" type="ORF">PACLA_8A057541</name>
</gene>
<dbReference type="AlphaFoldDB" id="A0A7D9DFI4"/>
<protein>
    <submittedName>
        <fullName evidence="2">Uncharacterized protein</fullName>
    </submittedName>
</protein>
<comment type="caution">
    <text evidence="2">The sequence shown here is derived from an EMBL/GenBank/DDBJ whole genome shotgun (WGS) entry which is preliminary data.</text>
</comment>
<feature type="compositionally biased region" description="Basic and acidic residues" evidence="1">
    <location>
        <begin position="409"/>
        <end position="430"/>
    </location>
</feature>
<organism evidence="2 3">
    <name type="scientific">Paramuricea clavata</name>
    <name type="common">Red gorgonian</name>
    <name type="synonym">Violescent sea-whip</name>
    <dbReference type="NCBI Taxonomy" id="317549"/>
    <lineage>
        <taxon>Eukaryota</taxon>
        <taxon>Metazoa</taxon>
        <taxon>Cnidaria</taxon>
        <taxon>Anthozoa</taxon>
        <taxon>Octocorallia</taxon>
        <taxon>Malacalcyonacea</taxon>
        <taxon>Plexauridae</taxon>
        <taxon>Paramuricea</taxon>
    </lineage>
</organism>
<sequence>MGTLNYNSPPIVTITSDDSPYSTRAPSFTWESNEDATFKCAIDDTRFYQPCGQGLRGRHTARNVPDGKHAFFVQGTDKARNIGQHVRYIFSVDTNGPQGYLTSSVPRTTKNSRVHLTWQATEVATFKCTVDATTVDCGSGTRGEFTTDPLPDGKHTFTLDLVDKVGNKGEPVTVSWDTDSSSPVIQFDPNLPQKTSINPKMTWTSSEFAYFECLLDSVRKIICGQGPSGQLTFGVSKGPHTFSVRGTDKNGNVGEWKRHTFEVDADGPEVTFPPGQPSVTKSSPTFRWTSSEPANFKCGIDNSFNLVDCNNGSSGQWTGENIPDGQHVFIVIGTDKFGNWGPYAQHRFTVDNTVPVITFETLPVRTNGNPQIRWTSSENARFQCKLDGEDYQNCGSGFSGFWTRNNIPDGKHTLSVRGRDRNDNPGEPKTFEWSVDNQGPVLSITSSTPSESNSPRQRITWTSSEPATFECKINGRVVDCGSGNTGDYTTPNLPDGKHTFEVNAVDSLGNTGTPKVVEWTTDQRPPIISMTSRNPSKTSNPKYSFTWDTNEPADFQCKLNDRVVDCGNGTSGRYTTPNLPDGSHTFELTAVDNVGNRHRPRVFRWVTDTEAPVISLTSNTPSETNIPRQIITWDSNEPATFQCTLDGQSVNCGGGTSGIYTTPNLPDGKHTFTVKAVDGLGNTGTPKVVSWSTGLPQDPKESSAKESCANVGVTYIRWGKTTCPNITGTTLVYEGLPQDPKESSAKESCANVGVTYIRWGKTTCPNITGTTLVYEGYVGGSHYLNSGGGANYVCLSRDPIYENTTSGRQKYSSRIYGAEYESGAAPGIFPKSVHNHDVPCAVCYVTKRTSQIMIPGRNVCPTGWTREYKGYLMAEHYNFYRTTYACMDENPDYSSETHANRNGVLFYFVEGICIGSLPCTPYIDGQELTCAVCTL</sequence>
<evidence type="ECO:0000256" key="1">
    <source>
        <dbReference type="SAM" id="MobiDB-lite"/>
    </source>
</evidence>
<proteinExistence type="predicted"/>
<feature type="region of interest" description="Disordered" evidence="1">
    <location>
        <begin position="409"/>
        <end position="459"/>
    </location>
</feature>
<dbReference type="OrthoDB" id="6086925at2759"/>